<dbReference type="EMBL" id="JACNEP010000003">
    <property type="protein sequence ID" value="MBC3765232.1"/>
    <property type="molecule type" value="Genomic_DNA"/>
</dbReference>
<dbReference type="InterPro" id="IPR010583">
    <property type="entry name" value="MipA"/>
</dbReference>
<evidence type="ECO:0000313" key="7">
    <source>
        <dbReference type="EMBL" id="MBC3765232.1"/>
    </source>
</evidence>
<protein>
    <submittedName>
        <fullName evidence="7">MipA/OmpV family protein</fullName>
    </submittedName>
</protein>
<evidence type="ECO:0000256" key="1">
    <source>
        <dbReference type="ARBA" id="ARBA00004442"/>
    </source>
</evidence>
<keyword evidence="8" id="KW-1185">Reference proteome</keyword>
<comment type="caution">
    <text evidence="7">The sequence shown here is derived from an EMBL/GenBank/DDBJ whole genome shotgun (WGS) entry which is preliminary data.</text>
</comment>
<evidence type="ECO:0000256" key="6">
    <source>
        <dbReference type="SAM" id="SignalP"/>
    </source>
</evidence>
<keyword evidence="3 6" id="KW-0732">Signal</keyword>
<evidence type="ECO:0000256" key="3">
    <source>
        <dbReference type="ARBA" id="ARBA00022729"/>
    </source>
</evidence>
<gene>
    <name evidence="7" type="ORF">H8B19_05050</name>
</gene>
<evidence type="ECO:0000313" key="8">
    <source>
        <dbReference type="Proteomes" id="UP000601768"/>
    </source>
</evidence>
<reference evidence="7" key="2">
    <citation type="submission" date="2020-08" db="EMBL/GenBank/DDBJ databases">
        <authorList>
            <person name="Lai Q."/>
        </authorList>
    </citation>
    <scope>NUCLEOTIDE SEQUENCE</scope>
    <source>
        <strain evidence="7">S27-2</strain>
    </source>
</reference>
<proteinExistence type="inferred from homology"/>
<dbReference type="AlphaFoldDB" id="A0A8J6M182"/>
<dbReference type="GO" id="GO:0009279">
    <property type="term" value="C:cell outer membrane"/>
    <property type="evidence" value="ECO:0007669"/>
    <property type="project" value="UniProtKB-SubCell"/>
</dbReference>
<dbReference type="Proteomes" id="UP000601768">
    <property type="component" value="Unassembled WGS sequence"/>
</dbReference>
<comment type="similarity">
    <text evidence="2">Belongs to the MipA/OmpV family.</text>
</comment>
<reference evidence="7" key="1">
    <citation type="journal article" date="2018" name="Int. J. Syst. Evol. Microbiol.">
        <title>Neptunicella marina gen. nov., sp. nov., isolated from surface seawater.</title>
        <authorList>
            <person name="Liu X."/>
            <person name="Lai Q."/>
            <person name="Du Y."/>
            <person name="Zhang X."/>
            <person name="Liu Z."/>
            <person name="Sun F."/>
            <person name="Shao Z."/>
        </authorList>
    </citation>
    <scope>NUCLEOTIDE SEQUENCE</scope>
    <source>
        <strain evidence="7">S27-2</strain>
    </source>
</reference>
<evidence type="ECO:0000256" key="5">
    <source>
        <dbReference type="ARBA" id="ARBA00023237"/>
    </source>
</evidence>
<evidence type="ECO:0000256" key="2">
    <source>
        <dbReference type="ARBA" id="ARBA00005722"/>
    </source>
</evidence>
<keyword evidence="4" id="KW-0472">Membrane</keyword>
<feature type="chain" id="PRO_5035308013" evidence="6">
    <location>
        <begin position="22"/>
        <end position="285"/>
    </location>
</feature>
<feature type="signal peptide" evidence="6">
    <location>
        <begin position="1"/>
        <end position="21"/>
    </location>
</feature>
<comment type="subcellular location">
    <subcellularLocation>
        <location evidence="1">Cell outer membrane</location>
    </subcellularLocation>
</comment>
<dbReference type="Pfam" id="PF06629">
    <property type="entry name" value="MipA"/>
    <property type="match status" value="1"/>
</dbReference>
<dbReference type="RefSeq" id="WP_186505709.1">
    <property type="nucleotide sequence ID" value="NZ_JACNEP010000003.1"/>
</dbReference>
<dbReference type="PANTHER" id="PTHR38776">
    <property type="entry name" value="MLTA-INTERACTING PROTEIN-RELATED"/>
    <property type="match status" value="1"/>
</dbReference>
<dbReference type="GO" id="GO:0009252">
    <property type="term" value="P:peptidoglycan biosynthetic process"/>
    <property type="evidence" value="ECO:0007669"/>
    <property type="project" value="TreeGrafter"/>
</dbReference>
<organism evidence="7 8">
    <name type="scientific">Neptunicella marina</name>
    <dbReference type="NCBI Taxonomy" id="2125989"/>
    <lineage>
        <taxon>Bacteria</taxon>
        <taxon>Pseudomonadati</taxon>
        <taxon>Pseudomonadota</taxon>
        <taxon>Gammaproteobacteria</taxon>
        <taxon>Alteromonadales</taxon>
        <taxon>Alteromonadaceae</taxon>
        <taxon>Neptunicella</taxon>
    </lineage>
</organism>
<accession>A0A8J6M182</accession>
<dbReference type="PROSITE" id="PS51257">
    <property type="entry name" value="PROKAR_LIPOPROTEIN"/>
    <property type="match status" value="1"/>
</dbReference>
<evidence type="ECO:0000256" key="4">
    <source>
        <dbReference type="ARBA" id="ARBA00023136"/>
    </source>
</evidence>
<keyword evidence="5" id="KW-0998">Cell outer membrane</keyword>
<dbReference type="PANTHER" id="PTHR38776:SF1">
    <property type="entry name" value="MLTA-INTERACTING PROTEIN-RELATED"/>
    <property type="match status" value="1"/>
</dbReference>
<sequence>MANRSIFFLLTLLVCSHVASACDSAKADCIEPNSWQFSLAVGAGVKLNPLHDSDNIPLVILPDIAWYGESAYFDNGELGYQWTPANKQSVETFVRFNSERAYFSFWHPANLLLISTSDIQASLTSPVEKFDREAVSYKDVRKRDWAVDAGIRWQHQNKSGLWQVSVLNDISNTYNGQQLDLKYKHNWQVSQWNFTTTLSALWKSSKLLDYYYGLNELDNVEKSQLYHANSGWFPGISILARHPISENWQWVLRASYQHLPSAMSDSPLVERNSVASAFIGAAYRF</sequence>
<name>A0A8J6M182_9ALTE</name>